<comment type="caution">
    <text evidence="2">The sequence shown here is derived from an EMBL/GenBank/DDBJ whole genome shotgun (WGS) entry which is preliminary data.</text>
</comment>
<dbReference type="GO" id="GO:0004523">
    <property type="term" value="F:RNA-DNA hybrid ribonuclease activity"/>
    <property type="evidence" value="ECO:0007669"/>
    <property type="project" value="InterPro"/>
</dbReference>
<gene>
    <name evidence="2" type="ORF">Godav_007200</name>
</gene>
<sequence>MAIIEDSSTTRGLKVSLDKRIPPNQVEIESDNAILISVVQNRFAASNIYSKVQLMHDWCFKDWNVSFRQIVRDNNRMVDCLTREAQGGMEKLFIHVDPPIYVRNLLEDDSVVR</sequence>
<keyword evidence="3" id="KW-1185">Reference proteome</keyword>
<reference evidence="2 3" key="1">
    <citation type="journal article" date="2019" name="Genome Biol. Evol.">
        <title>Insights into the evolution of the New World diploid cottons (Gossypium, subgenus Houzingenia) based on genome sequencing.</title>
        <authorList>
            <person name="Grover C.E."/>
            <person name="Arick M.A. 2nd"/>
            <person name="Thrash A."/>
            <person name="Conover J.L."/>
            <person name="Sanders W.S."/>
            <person name="Peterson D.G."/>
            <person name="Frelichowski J.E."/>
            <person name="Scheffler J.A."/>
            <person name="Scheffler B.E."/>
            <person name="Wendel J.F."/>
        </authorList>
    </citation>
    <scope>NUCLEOTIDE SEQUENCE [LARGE SCALE GENOMIC DNA]</scope>
    <source>
        <strain evidence="2">27</strain>
        <tissue evidence="2">Leaf</tissue>
    </source>
</reference>
<dbReference type="EMBL" id="JABFAC010000008">
    <property type="protein sequence ID" value="MBA0621593.1"/>
    <property type="molecule type" value="Genomic_DNA"/>
</dbReference>
<dbReference type="GO" id="GO:0003676">
    <property type="term" value="F:nucleic acid binding"/>
    <property type="evidence" value="ECO:0007669"/>
    <property type="project" value="InterPro"/>
</dbReference>
<proteinExistence type="predicted"/>
<dbReference type="PANTHER" id="PTHR34023:SF4">
    <property type="entry name" value="RNASE H TYPE-1 DOMAIN-CONTAINING PROTEIN"/>
    <property type="match status" value="1"/>
</dbReference>
<dbReference type="Pfam" id="PF13456">
    <property type="entry name" value="RVT_3"/>
    <property type="match status" value="1"/>
</dbReference>
<dbReference type="Proteomes" id="UP000593561">
    <property type="component" value="Unassembled WGS sequence"/>
</dbReference>
<accession>A0A7J8S6U0</accession>
<evidence type="ECO:0000313" key="2">
    <source>
        <dbReference type="EMBL" id="MBA0621593.1"/>
    </source>
</evidence>
<feature type="domain" description="RNase H type-1" evidence="1">
    <location>
        <begin position="11"/>
        <end position="84"/>
    </location>
</feature>
<dbReference type="PANTHER" id="PTHR34023">
    <property type="entry name" value="RNASE H DOMAIN-CONTAINING PROTEIN"/>
    <property type="match status" value="1"/>
</dbReference>
<dbReference type="AlphaFoldDB" id="A0A7J8S6U0"/>
<organism evidence="2 3">
    <name type="scientific">Gossypium davidsonii</name>
    <name type="common">Davidson's cotton</name>
    <name type="synonym">Gossypium klotzschianum subsp. davidsonii</name>
    <dbReference type="NCBI Taxonomy" id="34287"/>
    <lineage>
        <taxon>Eukaryota</taxon>
        <taxon>Viridiplantae</taxon>
        <taxon>Streptophyta</taxon>
        <taxon>Embryophyta</taxon>
        <taxon>Tracheophyta</taxon>
        <taxon>Spermatophyta</taxon>
        <taxon>Magnoliopsida</taxon>
        <taxon>eudicotyledons</taxon>
        <taxon>Gunneridae</taxon>
        <taxon>Pentapetalae</taxon>
        <taxon>rosids</taxon>
        <taxon>malvids</taxon>
        <taxon>Malvales</taxon>
        <taxon>Malvaceae</taxon>
        <taxon>Malvoideae</taxon>
        <taxon>Gossypium</taxon>
    </lineage>
</organism>
<evidence type="ECO:0000259" key="1">
    <source>
        <dbReference type="Pfam" id="PF13456"/>
    </source>
</evidence>
<evidence type="ECO:0000313" key="3">
    <source>
        <dbReference type="Proteomes" id="UP000593561"/>
    </source>
</evidence>
<protein>
    <recommendedName>
        <fullName evidence="1">RNase H type-1 domain-containing protein</fullName>
    </recommendedName>
</protein>
<name>A0A7J8S6U0_GOSDV</name>
<dbReference type="InterPro" id="IPR002156">
    <property type="entry name" value="RNaseH_domain"/>
</dbReference>